<dbReference type="Pfam" id="PF00535">
    <property type="entry name" value="Glycos_transf_2"/>
    <property type="match status" value="1"/>
</dbReference>
<dbReference type="PANTHER" id="PTHR43179">
    <property type="entry name" value="RHAMNOSYLTRANSFERASE WBBL"/>
    <property type="match status" value="1"/>
</dbReference>
<organism evidence="7">
    <name type="scientific">Vibrio parahaemolyticus</name>
    <dbReference type="NCBI Taxonomy" id="670"/>
    <lineage>
        <taxon>Bacteria</taxon>
        <taxon>Pseudomonadati</taxon>
        <taxon>Pseudomonadota</taxon>
        <taxon>Gammaproteobacteria</taxon>
        <taxon>Vibrionales</taxon>
        <taxon>Vibrionaceae</taxon>
        <taxon>Vibrio</taxon>
    </lineage>
</organism>
<dbReference type="EMBL" id="MT898235">
    <property type="protein sequence ID" value="QOS23223.1"/>
    <property type="molecule type" value="Genomic_DNA"/>
</dbReference>
<proteinExistence type="predicted"/>
<evidence type="ECO:0000313" key="6">
    <source>
        <dbReference type="EMBL" id="QOS23993.1"/>
    </source>
</evidence>
<evidence type="ECO:0000313" key="3">
    <source>
        <dbReference type="EMBL" id="QOS22564.1"/>
    </source>
</evidence>
<dbReference type="EMBL" id="MT898059">
    <property type="protein sequence ID" value="QOS16771.1"/>
    <property type="molecule type" value="Genomic_DNA"/>
</dbReference>
<dbReference type="EMBL" id="MT898419">
    <property type="protein sequence ID" value="QOS30128.1"/>
    <property type="molecule type" value="Genomic_DNA"/>
</dbReference>
<evidence type="ECO:0000313" key="8">
    <source>
        <dbReference type="EMBL" id="QOS28918.1"/>
    </source>
</evidence>
<evidence type="ECO:0000259" key="1">
    <source>
        <dbReference type="Pfam" id="PF00535"/>
    </source>
</evidence>
<keyword evidence="7" id="KW-0328">Glycosyltransferase</keyword>
<dbReference type="Gene3D" id="3.90.550.10">
    <property type="entry name" value="Spore Coat Polysaccharide Biosynthesis Protein SpsA, Chain A"/>
    <property type="match status" value="1"/>
</dbReference>
<name>A0A7M1WE21_VIBPH</name>
<gene>
    <name evidence="7" type="primary">wbbL</name>
    <name evidence="7" type="ORF">VP248_00043</name>
    <name evidence="4" type="ORF">VP252_00043</name>
    <name evidence="3" type="ORF">VP253_00043</name>
    <name evidence="2" type="ORF">VP256_00043</name>
    <name evidence="8" type="ORF">VP258_00043</name>
    <name evidence="6" type="ORF">VP265_00043</name>
    <name evidence="9" type="ORF">VP267_00043</name>
    <name evidence="5" type="ORF">VP40_00043</name>
</gene>
<dbReference type="EMBL" id="MT898217">
    <property type="protein sequence ID" value="QOS22564.1"/>
    <property type="molecule type" value="Genomic_DNA"/>
</dbReference>
<dbReference type="AlphaFoldDB" id="A0A7M1WE21"/>
<dbReference type="PANTHER" id="PTHR43179:SF7">
    <property type="entry name" value="RHAMNOSYLTRANSFERASE WBBL"/>
    <property type="match status" value="1"/>
</dbReference>
<evidence type="ECO:0000313" key="2">
    <source>
        <dbReference type="EMBL" id="QOS16771.1"/>
    </source>
</evidence>
<evidence type="ECO:0000313" key="7">
    <source>
        <dbReference type="EMBL" id="QOS25336.1"/>
    </source>
</evidence>
<evidence type="ECO:0000313" key="4">
    <source>
        <dbReference type="EMBL" id="QOS22786.1"/>
    </source>
</evidence>
<dbReference type="GO" id="GO:0016757">
    <property type="term" value="F:glycosyltransferase activity"/>
    <property type="evidence" value="ECO:0007669"/>
    <property type="project" value="UniProtKB-KW"/>
</dbReference>
<protein>
    <submittedName>
        <fullName evidence="7">Rhamnosyltransferase WbbL</fullName>
        <ecNumber evidence="7">2.4.1.-</ecNumber>
    </submittedName>
</protein>
<dbReference type="EMBL" id="MT898257">
    <property type="protein sequence ID" value="QOS23993.1"/>
    <property type="molecule type" value="Genomic_DNA"/>
</dbReference>
<sequence length="308" mass="36102">MRSSTKQFLNLVVFRSAAQIEAQTNCKLITASASQNLEGFMKLYISVVSHRHQDVIINLESLKKLAKVKNISIVCLDNISTPKLRKYCREYKIHYLTNREAQGFAANNNRVFNHCVKKLGMGKNDAFMLLNPDVMIDKKCLELLLASLEEHPNKIHAPNLFIDKEHIVQDDNIRKYPKFWNFVRTYLLNDRSTMIERDKEQLPNGDKVWASGAAMMLRAEVYANLCGLDETYFLYCEDIDFCMRAKVEGHFVHYSEQAKAIHFRQRESKRFLTCYFFWHVQSVFLYTFAQYKLRKPKSCTEKFFDGDE</sequence>
<dbReference type="InterPro" id="IPR029044">
    <property type="entry name" value="Nucleotide-diphossugar_trans"/>
</dbReference>
<dbReference type="EC" id="2.4.1.-" evidence="7"/>
<dbReference type="EMBL" id="MT898292">
    <property type="protein sequence ID" value="QOS25336.1"/>
    <property type="molecule type" value="Genomic_DNA"/>
</dbReference>
<dbReference type="InterPro" id="IPR001173">
    <property type="entry name" value="Glyco_trans_2-like"/>
</dbReference>
<evidence type="ECO:0000313" key="5">
    <source>
        <dbReference type="EMBL" id="QOS23223.1"/>
    </source>
</evidence>
<dbReference type="SUPFAM" id="SSF53448">
    <property type="entry name" value="Nucleotide-diphospho-sugar transferases"/>
    <property type="match status" value="1"/>
</dbReference>
<feature type="domain" description="Glycosyltransferase 2-like" evidence="1">
    <location>
        <begin position="59"/>
        <end position="190"/>
    </location>
</feature>
<dbReference type="EMBL" id="MT898385">
    <property type="protein sequence ID" value="QOS28918.1"/>
    <property type="molecule type" value="Genomic_DNA"/>
</dbReference>
<evidence type="ECO:0000313" key="9">
    <source>
        <dbReference type="EMBL" id="QOS30128.1"/>
    </source>
</evidence>
<reference evidence="7" key="1">
    <citation type="submission" date="2020-08" db="EMBL/GenBank/DDBJ databases">
        <title>Genetic structure, function and evolution of capsule biosynthesis loci in Vibrio parahaemolyticus.</title>
        <authorList>
            <person name="Li L."/>
            <person name="Bian S."/>
        </authorList>
    </citation>
    <scope>NUCLEOTIDE SEQUENCE</scope>
    <source>
        <strain evidence="7">VP248</strain>
        <strain evidence="4">VP252</strain>
        <strain evidence="3">VP253</strain>
        <strain evidence="2">VP256</strain>
        <strain evidence="8">VP258</strain>
        <strain evidence="6">VP265</strain>
        <strain evidence="9">VP267</strain>
        <strain evidence="5">VP40</strain>
    </source>
</reference>
<dbReference type="EMBL" id="MT898223">
    <property type="protein sequence ID" value="QOS22786.1"/>
    <property type="molecule type" value="Genomic_DNA"/>
</dbReference>
<keyword evidence="7" id="KW-0808">Transferase</keyword>
<accession>A0A7M1WE21</accession>